<dbReference type="GO" id="GO:0043565">
    <property type="term" value="F:sequence-specific DNA binding"/>
    <property type="evidence" value="ECO:0007669"/>
    <property type="project" value="InterPro"/>
</dbReference>
<dbReference type="InterPro" id="IPR009057">
    <property type="entry name" value="Homeodomain-like_sf"/>
</dbReference>
<name>A0A433ZTY3_MORMO</name>
<keyword evidence="2" id="KW-0804">Transcription</keyword>
<organism evidence="4 5">
    <name type="scientific">Morganella morganii</name>
    <name type="common">Proteus morganii</name>
    <dbReference type="NCBI Taxonomy" id="582"/>
    <lineage>
        <taxon>Bacteria</taxon>
        <taxon>Pseudomonadati</taxon>
        <taxon>Pseudomonadota</taxon>
        <taxon>Gammaproteobacteria</taxon>
        <taxon>Enterobacterales</taxon>
        <taxon>Morganellaceae</taxon>
        <taxon>Morganella</taxon>
    </lineage>
</organism>
<sequence length="295" mass="33057">METDDRLHCLKQLLQTHTTERSGGWDTDVPGLALCRWTAPAEAQTWTYEPGIALAVQGAKRITLGDHTYCYRAGDVLLTSVDIPAIAQVCEASEQAPFLALLVSLNLSDLPALLQESGFRLLSSAPAMPQAVCPVTEDLLSAVCRLVALLEKPDDIPVMAPLIRKEILYYLLKSGQGARLQLMAAHNKQCRQISGVLNYLKAHFDQPVSVETLCRHAQMSESSFHRHFRRVTRMSPLQYQKWLRLNEARRLLLVESADASEAAFRVGYESASQFNREYRRLFGLPPGQDKKRVLI</sequence>
<comment type="caution">
    <text evidence="4">The sequence shown here is derived from an EMBL/GenBank/DDBJ whole genome shotgun (WGS) entry which is preliminary data.</text>
</comment>
<dbReference type="InterPro" id="IPR018060">
    <property type="entry name" value="HTH_AraC"/>
</dbReference>
<feature type="domain" description="HTH araC/xylS-type" evidence="3">
    <location>
        <begin position="194"/>
        <end position="292"/>
    </location>
</feature>
<dbReference type="PANTHER" id="PTHR43436">
    <property type="entry name" value="ARAC-FAMILY TRANSCRIPTIONAL REGULATOR"/>
    <property type="match status" value="1"/>
</dbReference>
<dbReference type="AlphaFoldDB" id="A0A433ZTY3"/>
<dbReference type="PANTHER" id="PTHR43436:SF1">
    <property type="entry name" value="TRANSCRIPTIONAL REGULATORY PROTEIN"/>
    <property type="match status" value="1"/>
</dbReference>
<reference evidence="4 5" key="1">
    <citation type="submission" date="2017-08" db="EMBL/GenBank/DDBJ databases">
        <title>Draft genome sequence of pheromone producing symbiont Morganella morganii, of the female New Zealand grass grub Costelytra giveni.</title>
        <authorList>
            <person name="Laugraud A."/>
            <person name="Young S.D."/>
            <person name="Hurst M.H."/>
        </authorList>
    </citation>
    <scope>NUCLEOTIDE SEQUENCE [LARGE SCALE GENOMIC DNA]</scope>
    <source>
        <strain evidence="4 5">MMsCG</strain>
    </source>
</reference>
<evidence type="ECO:0000313" key="4">
    <source>
        <dbReference type="EMBL" id="RUT65571.1"/>
    </source>
</evidence>
<gene>
    <name evidence="4" type="ORF">CKG00_03465</name>
</gene>
<dbReference type="GO" id="GO:0003700">
    <property type="term" value="F:DNA-binding transcription factor activity"/>
    <property type="evidence" value="ECO:0007669"/>
    <property type="project" value="InterPro"/>
</dbReference>
<dbReference type="Pfam" id="PF12833">
    <property type="entry name" value="HTH_18"/>
    <property type="match status" value="1"/>
</dbReference>
<evidence type="ECO:0000256" key="2">
    <source>
        <dbReference type="ARBA" id="ARBA00023163"/>
    </source>
</evidence>
<accession>A0A433ZTY3</accession>
<proteinExistence type="predicted"/>
<dbReference type="Pfam" id="PF06719">
    <property type="entry name" value="AraC_N"/>
    <property type="match status" value="1"/>
</dbReference>
<dbReference type="SUPFAM" id="SSF46689">
    <property type="entry name" value="Homeodomain-like"/>
    <property type="match status" value="2"/>
</dbReference>
<dbReference type="InterPro" id="IPR009594">
    <property type="entry name" value="Tscrpt_reg_HTH_AraC_N"/>
</dbReference>
<evidence type="ECO:0000313" key="5">
    <source>
        <dbReference type="Proteomes" id="UP000286908"/>
    </source>
</evidence>
<keyword evidence="1" id="KW-0805">Transcription regulation</keyword>
<dbReference type="EMBL" id="NRQY01000001">
    <property type="protein sequence ID" value="RUT65571.1"/>
    <property type="molecule type" value="Genomic_DNA"/>
</dbReference>
<evidence type="ECO:0000259" key="3">
    <source>
        <dbReference type="PROSITE" id="PS01124"/>
    </source>
</evidence>
<protein>
    <submittedName>
        <fullName evidence="4">AraC family transcriptional regulator</fullName>
    </submittedName>
</protein>
<dbReference type="Gene3D" id="1.10.10.60">
    <property type="entry name" value="Homeodomain-like"/>
    <property type="match status" value="2"/>
</dbReference>
<dbReference type="PROSITE" id="PS01124">
    <property type="entry name" value="HTH_ARAC_FAMILY_2"/>
    <property type="match status" value="1"/>
</dbReference>
<dbReference type="Proteomes" id="UP000286908">
    <property type="component" value="Unassembled WGS sequence"/>
</dbReference>
<dbReference type="SMART" id="SM00342">
    <property type="entry name" value="HTH_ARAC"/>
    <property type="match status" value="1"/>
</dbReference>
<dbReference type="OrthoDB" id="34150at2"/>
<evidence type="ECO:0000256" key="1">
    <source>
        <dbReference type="ARBA" id="ARBA00023015"/>
    </source>
</evidence>